<dbReference type="InterPro" id="IPR002104">
    <property type="entry name" value="Integrase_catalytic"/>
</dbReference>
<dbReference type="SUPFAM" id="SSF56349">
    <property type="entry name" value="DNA breaking-rejoining enzymes"/>
    <property type="match status" value="1"/>
</dbReference>
<dbReference type="EMBL" id="BMNK01000008">
    <property type="protein sequence ID" value="GGP09670.1"/>
    <property type="molecule type" value="Genomic_DNA"/>
</dbReference>
<dbReference type="GO" id="GO:0015074">
    <property type="term" value="P:DNA integration"/>
    <property type="evidence" value="ECO:0007669"/>
    <property type="project" value="InterPro"/>
</dbReference>
<dbReference type="InterPro" id="IPR050090">
    <property type="entry name" value="Tyrosine_recombinase_XerCD"/>
</dbReference>
<evidence type="ECO:0000313" key="4">
    <source>
        <dbReference type="Proteomes" id="UP000660745"/>
    </source>
</evidence>
<evidence type="ECO:0000256" key="1">
    <source>
        <dbReference type="ARBA" id="ARBA00023172"/>
    </source>
</evidence>
<dbReference type="GO" id="GO:0006310">
    <property type="term" value="P:DNA recombination"/>
    <property type="evidence" value="ECO:0007669"/>
    <property type="project" value="UniProtKB-KW"/>
</dbReference>
<sequence length="824" mass="93439">MTALLTAAAVPTAAAQLGLPDAVLDEAALRLVPLLDAAFLAEIRWDSALRIFHMPADHPLLGWPACRVGGCQNRAGGAARICTSCRRRLPKHGLSENDIHLLPPPARVVRLETCAVTGCPRIRISSRRPLCNSHSWEQQEIRKLTLEEFLVHPEARPRESFGPCAVVACLRDRISSLCSYCDAHYKRMLALQKTGQDVDEPHWQATEPPIPEAGIVNLRGLTPLAVLQVLYGLQQRTRDGVKTKPEMIRIVIDDLRRCQVTSVADLSEPTDKGKRSISNSIARHVYRAFLDPEAERTKDIWDLAAFGFGGRLNFTKISQWWLREAIKQWALDDLPKRRGDGARGFVQHHVNCAVLLSASLRAVRDDHGEIPSQLGRADIESYLHRLAYQEANDKLTHKARARIVRQLKRMLARVRSLGLTRPGQAAAGLPDDFVLLTSDVPQEPEDDEPGRDLPPEIMRQLCEHLPQFEELARTSREVRVAVELAIDTGRRPDDICELPWDCLDRDDNGDPVLIYDNRKRNRLGRRLPIPEVTAELITQQKKHVRERYPDIPIAELKLLPSPRKNPDGTRPIGDSSMSERHRLWVDNLPPLLLTDGTEFDKAQVVPYAYRHTYAQRHADAGVHVDVLRELMDHRLLDTSKRYYRVGETRRREAVDRVATLQFDRHGNRIWQQAKALLDSEHARRAVGEVVVPFGVCGEPSNVKAGGHSCPFRFRCVGCDHFRTDVSYLPDLQAYLDDLLRNRERLLAAADVDEWARAEAMPSHEEIRRVRRLINRIKDDLGELTTKERAEIDQAVAAVRRHRTVMLGMPRIRQPLPDVRPERSA</sequence>
<dbReference type="RefSeq" id="WP_189140770.1">
    <property type="nucleotide sequence ID" value="NZ_BMNK01000008.1"/>
</dbReference>
<proteinExistence type="predicted"/>
<dbReference type="CDD" id="cd00397">
    <property type="entry name" value="DNA_BRE_C"/>
    <property type="match status" value="1"/>
</dbReference>
<dbReference type="GO" id="GO:0003677">
    <property type="term" value="F:DNA binding"/>
    <property type="evidence" value="ECO:0007669"/>
    <property type="project" value="InterPro"/>
</dbReference>
<name>A0A918E6Z9_9ACTN</name>
<feature type="domain" description="Tyr recombinase" evidence="2">
    <location>
        <begin position="448"/>
        <end position="655"/>
    </location>
</feature>
<dbReference type="InterPro" id="IPR011010">
    <property type="entry name" value="DNA_brk_join_enz"/>
</dbReference>
<dbReference type="PROSITE" id="PS51898">
    <property type="entry name" value="TYR_RECOMBINASE"/>
    <property type="match status" value="1"/>
</dbReference>
<dbReference type="PANTHER" id="PTHR30349:SF64">
    <property type="entry name" value="PROPHAGE INTEGRASE INTD-RELATED"/>
    <property type="match status" value="1"/>
</dbReference>
<dbReference type="Proteomes" id="UP000660745">
    <property type="component" value="Unassembled WGS sequence"/>
</dbReference>
<protein>
    <recommendedName>
        <fullName evidence="2">Tyr recombinase domain-containing protein</fullName>
    </recommendedName>
</protein>
<accession>A0A918E6Z9</accession>
<dbReference type="Pfam" id="PF00589">
    <property type="entry name" value="Phage_integrase"/>
    <property type="match status" value="1"/>
</dbReference>
<keyword evidence="1" id="KW-0233">DNA recombination</keyword>
<dbReference type="AlphaFoldDB" id="A0A918E6Z9"/>
<keyword evidence="4" id="KW-1185">Reference proteome</keyword>
<gene>
    <name evidence="3" type="ORF">GCM10012278_46070</name>
</gene>
<reference evidence="3" key="2">
    <citation type="submission" date="2020-09" db="EMBL/GenBank/DDBJ databases">
        <authorList>
            <person name="Sun Q."/>
            <person name="Zhou Y."/>
        </authorList>
    </citation>
    <scope>NUCLEOTIDE SEQUENCE</scope>
    <source>
        <strain evidence="3">CGMCC 4.7430</strain>
    </source>
</reference>
<organism evidence="3 4">
    <name type="scientific">Nonomuraea glycinis</name>
    <dbReference type="NCBI Taxonomy" id="2047744"/>
    <lineage>
        <taxon>Bacteria</taxon>
        <taxon>Bacillati</taxon>
        <taxon>Actinomycetota</taxon>
        <taxon>Actinomycetes</taxon>
        <taxon>Streptosporangiales</taxon>
        <taxon>Streptosporangiaceae</taxon>
        <taxon>Nonomuraea</taxon>
    </lineage>
</organism>
<evidence type="ECO:0000259" key="2">
    <source>
        <dbReference type="PROSITE" id="PS51898"/>
    </source>
</evidence>
<reference evidence="3" key="1">
    <citation type="journal article" date="2014" name="Int. J. Syst. Evol. Microbiol.">
        <title>Complete genome sequence of Corynebacterium casei LMG S-19264T (=DSM 44701T), isolated from a smear-ripened cheese.</title>
        <authorList>
            <consortium name="US DOE Joint Genome Institute (JGI-PGF)"/>
            <person name="Walter F."/>
            <person name="Albersmeier A."/>
            <person name="Kalinowski J."/>
            <person name="Ruckert C."/>
        </authorList>
    </citation>
    <scope>NUCLEOTIDE SEQUENCE</scope>
    <source>
        <strain evidence="3">CGMCC 4.7430</strain>
    </source>
</reference>
<dbReference type="InterPro" id="IPR013762">
    <property type="entry name" value="Integrase-like_cat_sf"/>
</dbReference>
<evidence type="ECO:0000313" key="3">
    <source>
        <dbReference type="EMBL" id="GGP09670.1"/>
    </source>
</evidence>
<comment type="caution">
    <text evidence="3">The sequence shown here is derived from an EMBL/GenBank/DDBJ whole genome shotgun (WGS) entry which is preliminary data.</text>
</comment>
<dbReference type="PANTHER" id="PTHR30349">
    <property type="entry name" value="PHAGE INTEGRASE-RELATED"/>
    <property type="match status" value="1"/>
</dbReference>
<dbReference type="Gene3D" id="1.10.443.10">
    <property type="entry name" value="Intergrase catalytic core"/>
    <property type="match status" value="1"/>
</dbReference>